<keyword evidence="3" id="KW-1185">Reference proteome</keyword>
<evidence type="ECO:0000313" key="2">
    <source>
        <dbReference type="EMBL" id="MBB5964082.1"/>
    </source>
</evidence>
<dbReference type="Proteomes" id="UP000562352">
    <property type="component" value="Unassembled WGS sequence"/>
</dbReference>
<sequence length="176" mass="18772">MKKALPGTRRRTAPAVAIASLVVVVGAVAAVVLNRLAADGPPFTLATPLVLRPVLETEYDDSCAEGYLPNPRGDQCYRLGEGMTVRQALDLREQEAETGEWMLVIRFTPADGAVFGELTGRLAAQSDPLDQLAVVVDGKIVTVPRVTDPITGGDVQLTGGWSSREEIAVHVDRLTP</sequence>
<protein>
    <recommendedName>
        <fullName evidence="1">SecDF P1 head subdomain domain-containing protein</fullName>
    </recommendedName>
</protein>
<accession>A0A841D095</accession>
<reference evidence="2 3" key="1">
    <citation type="submission" date="2020-08" db="EMBL/GenBank/DDBJ databases">
        <title>Genomic Encyclopedia of Type Strains, Phase III (KMG-III): the genomes of soil and plant-associated and newly described type strains.</title>
        <authorList>
            <person name="Whitman W."/>
        </authorList>
    </citation>
    <scope>NUCLEOTIDE SEQUENCE [LARGE SCALE GENOMIC DNA]</scope>
    <source>
        <strain evidence="2 3">CECT 3303</strain>
    </source>
</reference>
<organism evidence="2 3">
    <name type="scientific">Planomonospora venezuelensis</name>
    <dbReference type="NCBI Taxonomy" id="1999"/>
    <lineage>
        <taxon>Bacteria</taxon>
        <taxon>Bacillati</taxon>
        <taxon>Actinomycetota</taxon>
        <taxon>Actinomycetes</taxon>
        <taxon>Streptosporangiales</taxon>
        <taxon>Streptosporangiaceae</taxon>
        <taxon>Planomonospora</taxon>
    </lineage>
</organism>
<evidence type="ECO:0000259" key="1">
    <source>
        <dbReference type="Pfam" id="PF22599"/>
    </source>
</evidence>
<dbReference type="AlphaFoldDB" id="A0A841D095"/>
<evidence type="ECO:0000313" key="3">
    <source>
        <dbReference type="Proteomes" id="UP000562352"/>
    </source>
</evidence>
<gene>
    <name evidence="2" type="ORF">FHS22_003365</name>
</gene>
<dbReference type="Gene3D" id="3.30.1360.200">
    <property type="match status" value="1"/>
</dbReference>
<proteinExistence type="predicted"/>
<dbReference type="RefSeq" id="WP_184942647.1">
    <property type="nucleotide sequence ID" value="NZ_BAAAWZ010000001.1"/>
</dbReference>
<name>A0A841D095_PLAVE</name>
<dbReference type="EMBL" id="JACHJJ010000010">
    <property type="protein sequence ID" value="MBB5964082.1"/>
    <property type="molecule type" value="Genomic_DNA"/>
</dbReference>
<dbReference type="InterPro" id="IPR054384">
    <property type="entry name" value="SecDF_P1_head"/>
</dbReference>
<dbReference type="Pfam" id="PF22599">
    <property type="entry name" value="SecDF_P1_head"/>
    <property type="match status" value="1"/>
</dbReference>
<comment type="caution">
    <text evidence="2">The sequence shown here is derived from an EMBL/GenBank/DDBJ whole genome shotgun (WGS) entry which is preliminary data.</text>
</comment>
<feature type="domain" description="SecDF P1 head subdomain" evidence="1">
    <location>
        <begin position="95"/>
        <end position="165"/>
    </location>
</feature>